<organism evidence="7 8">
    <name type="scientific">Hucho hucho</name>
    <name type="common">huchen</name>
    <dbReference type="NCBI Taxonomy" id="62062"/>
    <lineage>
        <taxon>Eukaryota</taxon>
        <taxon>Metazoa</taxon>
        <taxon>Chordata</taxon>
        <taxon>Craniata</taxon>
        <taxon>Vertebrata</taxon>
        <taxon>Euteleostomi</taxon>
        <taxon>Actinopterygii</taxon>
        <taxon>Neopterygii</taxon>
        <taxon>Teleostei</taxon>
        <taxon>Protacanthopterygii</taxon>
        <taxon>Salmoniformes</taxon>
        <taxon>Salmonidae</taxon>
        <taxon>Salmoninae</taxon>
        <taxon>Hucho</taxon>
    </lineage>
</organism>
<evidence type="ECO:0000256" key="2">
    <source>
        <dbReference type="ARBA" id="ARBA00022837"/>
    </source>
</evidence>
<name>A0A4W5RM41_9TELE</name>
<accession>A0A4W5RM41</accession>
<evidence type="ECO:0000259" key="6">
    <source>
        <dbReference type="PROSITE" id="PS50041"/>
    </source>
</evidence>
<keyword evidence="1" id="KW-0479">Metal-binding</keyword>
<reference evidence="7" key="3">
    <citation type="submission" date="2025-09" db="UniProtKB">
        <authorList>
            <consortium name="Ensembl"/>
        </authorList>
    </citation>
    <scope>IDENTIFICATION</scope>
</reference>
<dbReference type="AlphaFoldDB" id="A0A4W5RM41"/>
<keyword evidence="3" id="KW-1015">Disulfide bond</keyword>
<evidence type="ECO:0000256" key="4">
    <source>
        <dbReference type="SAM" id="MobiDB-lite"/>
    </source>
</evidence>
<dbReference type="GO" id="GO:0046872">
    <property type="term" value="F:metal ion binding"/>
    <property type="evidence" value="ECO:0007669"/>
    <property type="project" value="UniProtKB-KW"/>
</dbReference>
<dbReference type="InterPro" id="IPR016186">
    <property type="entry name" value="C-type_lectin-like/link_sf"/>
</dbReference>
<dbReference type="Gene3D" id="2.60.120.260">
    <property type="entry name" value="Galactose-binding domain-like"/>
    <property type="match status" value="1"/>
</dbReference>
<dbReference type="PANTHER" id="PTHR45784">
    <property type="entry name" value="C-TYPE LECTIN DOMAIN FAMILY 20 MEMBER A-RELATED"/>
    <property type="match status" value="1"/>
</dbReference>
<dbReference type="CDD" id="cd00037">
    <property type="entry name" value="CLECT"/>
    <property type="match status" value="1"/>
</dbReference>
<protein>
    <submittedName>
        <fullName evidence="7">Si:dkey-83f18.5</fullName>
    </submittedName>
</protein>
<dbReference type="InterPro" id="IPR001304">
    <property type="entry name" value="C-type_lectin-like"/>
</dbReference>
<dbReference type="Pfam" id="PF00059">
    <property type="entry name" value="Lectin_C"/>
    <property type="match status" value="3"/>
</dbReference>
<dbReference type="SMART" id="SM00607">
    <property type="entry name" value="FTP"/>
    <property type="match status" value="1"/>
</dbReference>
<dbReference type="PANTHER" id="PTHR45784:SF3">
    <property type="entry name" value="C-TYPE LECTIN DOMAIN FAMILY 4 MEMBER K-LIKE-RELATED"/>
    <property type="match status" value="1"/>
</dbReference>
<dbReference type="InterPro" id="IPR018378">
    <property type="entry name" value="C-type_lectin_CS"/>
</dbReference>
<dbReference type="SMART" id="SM00034">
    <property type="entry name" value="CLECT"/>
    <property type="match status" value="3"/>
</dbReference>
<evidence type="ECO:0000256" key="5">
    <source>
        <dbReference type="SAM" id="SignalP"/>
    </source>
</evidence>
<evidence type="ECO:0000313" key="7">
    <source>
        <dbReference type="Ensembl" id="ENSHHUP00000091041.1"/>
    </source>
</evidence>
<feature type="domain" description="C-type lectin" evidence="6">
    <location>
        <begin position="191"/>
        <end position="302"/>
    </location>
</feature>
<evidence type="ECO:0000256" key="1">
    <source>
        <dbReference type="ARBA" id="ARBA00022723"/>
    </source>
</evidence>
<dbReference type="Ensembl" id="ENSHHUT00000093851.1">
    <property type="protein sequence ID" value="ENSHHUP00000091041.1"/>
    <property type="gene ID" value="ENSHHUG00000052538.1"/>
</dbReference>
<dbReference type="STRING" id="62062.ENSHHUP00000091041"/>
<proteinExistence type="predicted"/>
<dbReference type="PROSITE" id="PS50041">
    <property type="entry name" value="C_TYPE_LECTIN_2"/>
    <property type="match status" value="3"/>
</dbReference>
<dbReference type="GeneTree" id="ENSGT01100000263473"/>
<reference evidence="7" key="2">
    <citation type="submission" date="2025-08" db="UniProtKB">
        <authorList>
            <consortium name="Ensembl"/>
        </authorList>
    </citation>
    <scope>IDENTIFICATION</scope>
</reference>
<dbReference type="InterPro" id="IPR006585">
    <property type="entry name" value="FTP1"/>
</dbReference>
<dbReference type="Proteomes" id="UP000314982">
    <property type="component" value="Unassembled WGS sequence"/>
</dbReference>
<feature type="domain" description="C-type lectin" evidence="6">
    <location>
        <begin position="307"/>
        <end position="418"/>
    </location>
</feature>
<reference evidence="8" key="1">
    <citation type="submission" date="2018-06" db="EMBL/GenBank/DDBJ databases">
        <title>Genome assembly of Danube salmon.</title>
        <authorList>
            <person name="Macqueen D.J."/>
            <person name="Gundappa M.K."/>
        </authorList>
    </citation>
    <scope>NUCLEOTIDE SEQUENCE [LARGE SCALE GENOMIC DNA]</scope>
</reference>
<dbReference type="InterPro" id="IPR008979">
    <property type="entry name" value="Galactose-bd-like_sf"/>
</dbReference>
<sequence>MKPPPLTMQWNLSLCSLMGVALLSQMSSTSTVNVALQGVATQSSQFSTANVNNVKACNAIDGIPNPNADNGSCTHTASETDPWWRVNLLDVYKVTTVVVTNRDSNPERLDGAEIHIGNSLENNGNNNSICAVISNTSAGQKHTFQCNEMEGHYVSVIIRGTARILTLCELEVYGSRAGHCSSATCLLHDEYHFVNQNMTWTEAQCYCRLKYTDLATIDNVEDLDRQMKAVHSGYTEAAWIGLKKGDWKGEWQWSDNDCSEGYFNWRQDKPNNRGWNEDCVMMTNSSQWNNSNCNNSHVFICYDRLNSSGTKFHFINNTQMTWRDAQMYCRENHTDLASVRNLTENEEIFRLASGHSVWIGLFRGSWKWSDQSNCSFRNWHERQHDNTGGNQTCAVTFMNYSGRWGCQKCDEKLPFFCYYNKVILIHEKKTWKDALAYCRKHHNDLVSVHSDEVQRWVKAQAKRASTPHVWLGLRFTCTLNLWFWVSGESTCYHNWAPGNGIVMEDCGKTGAGRTGAVEKDGSHQWVSLPDTVELNFICSTSNRRESEPSSSTVACTKMALP</sequence>
<keyword evidence="2" id="KW-0106">Calcium</keyword>
<dbReference type="Pfam" id="PF22633">
    <property type="entry name" value="F5_F8_type_C_2"/>
    <property type="match status" value="1"/>
</dbReference>
<dbReference type="SUPFAM" id="SSF49785">
    <property type="entry name" value="Galactose-binding domain-like"/>
    <property type="match status" value="1"/>
</dbReference>
<feature type="region of interest" description="Disordered" evidence="4">
    <location>
        <begin position="542"/>
        <end position="561"/>
    </location>
</feature>
<dbReference type="SUPFAM" id="SSF56436">
    <property type="entry name" value="C-type lectin-like"/>
    <property type="match status" value="3"/>
</dbReference>
<evidence type="ECO:0000256" key="3">
    <source>
        <dbReference type="ARBA" id="ARBA00023157"/>
    </source>
</evidence>
<feature type="domain" description="C-type lectin" evidence="6">
    <location>
        <begin position="413"/>
        <end position="539"/>
    </location>
</feature>
<dbReference type="Gene3D" id="3.10.100.10">
    <property type="entry name" value="Mannose-Binding Protein A, subunit A"/>
    <property type="match status" value="3"/>
</dbReference>
<feature type="signal peptide" evidence="5">
    <location>
        <begin position="1"/>
        <end position="29"/>
    </location>
</feature>
<keyword evidence="5" id="KW-0732">Signal</keyword>
<evidence type="ECO:0000313" key="8">
    <source>
        <dbReference type="Proteomes" id="UP000314982"/>
    </source>
</evidence>
<dbReference type="InterPro" id="IPR016187">
    <property type="entry name" value="CTDL_fold"/>
</dbReference>
<feature type="chain" id="PRO_5021469755" evidence="5">
    <location>
        <begin position="30"/>
        <end position="561"/>
    </location>
</feature>
<keyword evidence="8" id="KW-1185">Reference proteome</keyword>
<dbReference type="PROSITE" id="PS00615">
    <property type="entry name" value="C_TYPE_LECTIN_1"/>
    <property type="match status" value="1"/>
</dbReference>